<feature type="compositionally biased region" description="Acidic residues" evidence="1">
    <location>
        <begin position="1"/>
        <end position="11"/>
    </location>
</feature>
<proteinExistence type="predicted"/>
<keyword evidence="3" id="KW-1185">Reference proteome</keyword>
<feature type="region of interest" description="Disordered" evidence="1">
    <location>
        <begin position="88"/>
        <end position="113"/>
    </location>
</feature>
<feature type="compositionally biased region" description="Basic and acidic residues" evidence="1">
    <location>
        <begin position="95"/>
        <end position="110"/>
    </location>
</feature>
<evidence type="ECO:0000256" key="1">
    <source>
        <dbReference type="SAM" id="MobiDB-lite"/>
    </source>
</evidence>
<comment type="caution">
    <text evidence="2">The sequence shown here is derived from an EMBL/GenBank/DDBJ whole genome shotgun (WGS) entry which is preliminary data.</text>
</comment>
<accession>A0AAV7J7I8</accession>
<dbReference type="AlphaFoldDB" id="A0AAV7J7I8"/>
<evidence type="ECO:0000313" key="2">
    <source>
        <dbReference type="EMBL" id="KAH0567772.1"/>
    </source>
</evidence>
<name>A0AAV7J7I8_COTGL</name>
<dbReference type="Proteomes" id="UP000826195">
    <property type="component" value="Unassembled WGS sequence"/>
</dbReference>
<organism evidence="2 3">
    <name type="scientific">Cotesia glomerata</name>
    <name type="common">Lepidopteran parasitic wasp</name>
    <name type="synonym">Apanteles glomeratus</name>
    <dbReference type="NCBI Taxonomy" id="32391"/>
    <lineage>
        <taxon>Eukaryota</taxon>
        <taxon>Metazoa</taxon>
        <taxon>Ecdysozoa</taxon>
        <taxon>Arthropoda</taxon>
        <taxon>Hexapoda</taxon>
        <taxon>Insecta</taxon>
        <taxon>Pterygota</taxon>
        <taxon>Neoptera</taxon>
        <taxon>Endopterygota</taxon>
        <taxon>Hymenoptera</taxon>
        <taxon>Apocrita</taxon>
        <taxon>Ichneumonoidea</taxon>
        <taxon>Braconidae</taxon>
        <taxon>Microgastrinae</taxon>
        <taxon>Cotesia</taxon>
    </lineage>
</organism>
<evidence type="ECO:0000313" key="3">
    <source>
        <dbReference type="Proteomes" id="UP000826195"/>
    </source>
</evidence>
<protein>
    <submittedName>
        <fullName evidence="2">Uncharacterized protein</fullName>
    </submittedName>
</protein>
<feature type="region of interest" description="Disordered" evidence="1">
    <location>
        <begin position="1"/>
        <end position="22"/>
    </location>
</feature>
<reference evidence="2 3" key="1">
    <citation type="journal article" date="2021" name="J. Hered.">
        <title>A chromosome-level genome assembly of the parasitoid wasp, Cotesia glomerata (Hymenoptera: Braconidae).</title>
        <authorList>
            <person name="Pinto B.J."/>
            <person name="Weis J.J."/>
            <person name="Gamble T."/>
            <person name="Ode P.J."/>
            <person name="Paul R."/>
            <person name="Zaspel J.M."/>
        </authorList>
    </citation>
    <scope>NUCLEOTIDE SEQUENCE [LARGE SCALE GENOMIC DNA]</scope>
    <source>
        <strain evidence="2">CgM1</strain>
    </source>
</reference>
<sequence>MEPIETTEEPDENTRVTRSRTKRGLAKLVTMEPLKISEFQEEVRRLEEVLKNDLHVPTATIIASHDVRRVRLARQRCEKMLELFGSANPGPRQWKGLDKPSERTRQESKTKRLRRPKISIVENRMLPGKIRVVPAPEPYDPTKPGFVWTRPRKQQPPTKMVEEEARLLEKILITPEPEIIHSAVHSDLRDEHSPCQGKPLAITTVVTSTVASLPSWARYDDAPLLMDYPEEFEDKPGDLFERPRKRPQQTLEQLLATLTPLDQIRSQPFLPHQKRRRFTAYDPELRLYKVIQTRNQKSPTIVSTGTTAHDMLAKLRGSSS</sequence>
<gene>
    <name evidence="2" type="ORF">KQX54_013537</name>
</gene>
<dbReference type="EMBL" id="JAHXZJ010000001">
    <property type="protein sequence ID" value="KAH0567772.1"/>
    <property type="molecule type" value="Genomic_DNA"/>
</dbReference>